<organism evidence="1">
    <name type="scientific">Ligilactobacillus ruminis</name>
    <dbReference type="NCBI Taxonomy" id="1623"/>
    <lineage>
        <taxon>Bacteria</taxon>
        <taxon>Bacillati</taxon>
        <taxon>Bacillota</taxon>
        <taxon>Bacilli</taxon>
        <taxon>Lactobacillales</taxon>
        <taxon>Lactobacillaceae</taxon>
        <taxon>Ligilactobacillus</taxon>
    </lineage>
</organism>
<dbReference type="EMBL" id="WKOD01000002">
    <property type="protein sequence ID" value="MSA67803.1"/>
    <property type="molecule type" value="Genomic_DNA"/>
</dbReference>
<comment type="caution">
    <text evidence="1">The sequence shown here is derived from an EMBL/GenBank/DDBJ whole genome shotgun (WGS) entry which is preliminary data.</text>
</comment>
<name>A0A6A8GPM4_9LACO</name>
<proteinExistence type="predicted"/>
<accession>A0A6A8GPM4</accession>
<dbReference type="AlphaFoldDB" id="A0A6A8GPM4"/>
<dbReference type="RefSeq" id="WP_154236506.1">
    <property type="nucleotide sequence ID" value="NZ_JAQLUN010000004.1"/>
</dbReference>
<gene>
    <name evidence="1" type="ORF">GKC89_01445</name>
</gene>
<sequence>MVLKFGKAVTMIVERYGWSAFDNLSAINDPDLCKAVEMVRKVRKKKDDIHANKTGADLRRARPPREKIEKMVDRGMTYAEIGEAIGSTPEAASKIVRKYGLSERYWLAHGMYNLIKSDPYRKLVEQRKAELKSLIDHGATDAAIGAELGMTVSRVRYWIKEWNLGRRKHIITTGRFR</sequence>
<protein>
    <submittedName>
        <fullName evidence="1">Uncharacterized protein</fullName>
    </submittedName>
</protein>
<evidence type="ECO:0000313" key="1">
    <source>
        <dbReference type="EMBL" id="MSA67803.1"/>
    </source>
</evidence>
<reference evidence="1" key="1">
    <citation type="journal article" date="2019" name="Nat. Med.">
        <title>A library of human gut bacterial isolates paired with longitudinal multiomics data enables mechanistic microbiome research.</title>
        <authorList>
            <person name="Poyet M."/>
            <person name="Groussin M."/>
            <person name="Gibbons S.M."/>
            <person name="Avila-Pacheco J."/>
            <person name="Jiang X."/>
            <person name="Kearney S.M."/>
            <person name="Perrotta A.R."/>
            <person name="Berdy B."/>
            <person name="Zhao S."/>
            <person name="Lieberman T.D."/>
            <person name="Swanson P.K."/>
            <person name="Smith M."/>
            <person name="Roesemann S."/>
            <person name="Alexander J.E."/>
            <person name="Rich S.A."/>
            <person name="Livny J."/>
            <person name="Vlamakis H."/>
            <person name="Clish C."/>
            <person name="Bullock K."/>
            <person name="Deik A."/>
            <person name="Scott J."/>
            <person name="Pierce K.A."/>
            <person name="Xavier R.J."/>
            <person name="Alm E.J."/>
        </authorList>
    </citation>
    <scope>NUCLEOTIDE SEQUENCE</scope>
    <source>
        <strain evidence="1">BIOML-A18</strain>
    </source>
</reference>